<evidence type="ECO:0000313" key="7">
    <source>
        <dbReference type="EMBL" id="MDQ0362134.1"/>
    </source>
</evidence>
<feature type="transmembrane region" description="Helical" evidence="5">
    <location>
        <begin position="169"/>
        <end position="195"/>
    </location>
</feature>
<feature type="domain" description="ABC-2 type transporter transmembrane" evidence="6">
    <location>
        <begin position="24"/>
        <end position="184"/>
    </location>
</feature>
<sequence>MKKIMAVMKLKIKMLMNNTAALTGPLMAVGMTIVMRFLYTSMADGDPESMDFLMGMALNLGLSFNIGMGVVMMTALPLAEDKEKYTLRALMTSSVNGTQFFIGSLVPPFVISVVINYVLIFVSGVNIANVDFVMFSIITITGSLISSMIGLLIGIIAKSQVNANNIMMPFVLILTLIPTFASLNANIAVFADFLYTGIATNMIDAFVAGEAYALQLQQIGVLLGSAVLFTFLFMYFYKKNGLEAD</sequence>
<keyword evidence="8" id="KW-1185">Reference proteome</keyword>
<dbReference type="InterPro" id="IPR013525">
    <property type="entry name" value="ABC2_TM"/>
</dbReference>
<reference evidence="7 8" key="1">
    <citation type="submission" date="2023-07" db="EMBL/GenBank/DDBJ databases">
        <title>Genomic Encyclopedia of Type Strains, Phase IV (KMG-IV): sequencing the most valuable type-strain genomes for metagenomic binning, comparative biology and taxonomic classification.</title>
        <authorList>
            <person name="Goeker M."/>
        </authorList>
    </citation>
    <scope>NUCLEOTIDE SEQUENCE [LARGE SCALE GENOMIC DNA]</scope>
    <source>
        <strain evidence="7 8">DSM 16784</strain>
    </source>
</reference>
<proteinExistence type="predicted"/>
<feature type="transmembrane region" description="Helical" evidence="5">
    <location>
        <begin position="52"/>
        <end position="79"/>
    </location>
</feature>
<evidence type="ECO:0000256" key="5">
    <source>
        <dbReference type="SAM" id="Phobius"/>
    </source>
</evidence>
<evidence type="ECO:0000256" key="3">
    <source>
        <dbReference type="ARBA" id="ARBA00022989"/>
    </source>
</evidence>
<keyword evidence="4 5" id="KW-0472">Membrane</keyword>
<evidence type="ECO:0000256" key="1">
    <source>
        <dbReference type="ARBA" id="ARBA00004141"/>
    </source>
</evidence>
<accession>A0ABU0E5Z7</accession>
<dbReference type="RefSeq" id="WP_307409470.1">
    <property type="nucleotide sequence ID" value="NZ_JAUSUR010000005.1"/>
</dbReference>
<organism evidence="7 8">
    <name type="scientific">Breznakia pachnodae</name>
    <dbReference type="NCBI Taxonomy" id="265178"/>
    <lineage>
        <taxon>Bacteria</taxon>
        <taxon>Bacillati</taxon>
        <taxon>Bacillota</taxon>
        <taxon>Erysipelotrichia</taxon>
        <taxon>Erysipelotrichales</taxon>
        <taxon>Erysipelotrichaceae</taxon>
        <taxon>Breznakia</taxon>
    </lineage>
</organism>
<feature type="transmembrane region" description="Helical" evidence="5">
    <location>
        <begin position="215"/>
        <end position="237"/>
    </location>
</feature>
<dbReference type="Proteomes" id="UP001230220">
    <property type="component" value="Unassembled WGS sequence"/>
</dbReference>
<evidence type="ECO:0000256" key="2">
    <source>
        <dbReference type="ARBA" id="ARBA00022692"/>
    </source>
</evidence>
<name>A0ABU0E5Z7_9FIRM</name>
<dbReference type="Pfam" id="PF01061">
    <property type="entry name" value="ABC2_membrane"/>
    <property type="match status" value="1"/>
</dbReference>
<feature type="transmembrane region" description="Helical" evidence="5">
    <location>
        <begin position="132"/>
        <end position="157"/>
    </location>
</feature>
<comment type="subcellular location">
    <subcellularLocation>
        <location evidence="1">Membrane</location>
        <topology evidence="1">Multi-pass membrane protein</topology>
    </subcellularLocation>
</comment>
<protein>
    <submittedName>
        <fullName evidence="7">ABC-2 type transport system permease protein</fullName>
    </submittedName>
</protein>
<evidence type="ECO:0000259" key="6">
    <source>
        <dbReference type="Pfam" id="PF01061"/>
    </source>
</evidence>
<keyword evidence="2 5" id="KW-0812">Transmembrane</keyword>
<dbReference type="EMBL" id="JAUSUR010000005">
    <property type="protein sequence ID" value="MDQ0362134.1"/>
    <property type="molecule type" value="Genomic_DNA"/>
</dbReference>
<evidence type="ECO:0000313" key="8">
    <source>
        <dbReference type="Proteomes" id="UP001230220"/>
    </source>
</evidence>
<keyword evidence="3 5" id="KW-1133">Transmembrane helix</keyword>
<gene>
    <name evidence="7" type="ORF">J2S15_002887</name>
</gene>
<evidence type="ECO:0000256" key="4">
    <source>
        <dbReference type="ARBA" id="ARBA00023136"/>
    </source>
</evidence>
<comment type="caution">
    <text evidence="7">The sequence shown here is derived from an EMBL/GenBank/DDBJ whole genome shotgun (WGS) entry which is preliminary data.</text>
</comment>
<feature type="transmembrane region" description="Helical" evidence="5">
    <location>
        <begin position="100"/>
        <end position="120"/>
    </location>
</feature>